<name>A0A383XQ70_9GAMM</name>
<accession>A0A383XQ70</accession>
<reference evidence="3 4" key="1">
    <citation type="submission" date="2018-05" db="EMBL/GenBank/DDBJ databases">
        <title>Abyssibacter profundi OUC007T gen. nov., sp. nov, a marine bacterium isolated from seawater of the Mariana Trench.</title>
        <authorList>
            <person name="Zhou S."/>
        </authorList>
    </citation>
    <scope>NUCLEOTIDE SEQUENCE [LARGE SCALE GENOMIC DNA]</scope>
    <source>
        <strain evidence="3 4">OUC007</strain>
    </source>
</reference>
<evidence type="ECO:0000256" key="1">
    <source>
        <dbReference type="SAM" id="Phobius"/>
    </source>
</evidence>
<comment type="caution">
    <text evidence="3">The sequence shown here is derived from an EMBL/GenBank/DDBJ whole genome shotgun (WGS) entry which is preliminary data.</text>
</comment>
<dbReference type="AlphaFoldDB" id="A0A383XQ70"/>
<gene>
    <name evidence="3" type="ORF">DEH80_15645</name>
</gene>
<dbReference type="RefSeq" id="WP_109721460.1">
    <property type="nucleotide sequence ID" value="NZ_QEQK01000018.1"/>
</dbReference>
<dbReference type="Pfam" id="PF19124">
    <property type="entry name" value="DUF5808"/>
    <property type="match status" value="1"/>
</dbReference>
<dbReference type="InterPro" id="IPR043831">
    <property type="entry name" value="DUF5808"/>
</dbReference>
<proteinExistence type="predicted"/>
<keyword evidence="1" id="KW-0812">Transmembrane</keyword>
<dbReference type="Proteomes" id="UP000251800">
    <property type="component" value="Unassembled WGS sequence"/>
</dbReference>
<keyword evidence="1" id="KW-0472">Membrane</keyword>
<evidence type="ECO:0000313" key="3">
    <source>
        <dbReference type="EMBL" id="PWN54774.1"/>
    </source>
</evidence>
<organism evidence="3 4">
    <name type="scientific">Abyssibacter profundi</name>
    <dbReference type="NCBI Taxonomy" id="2182787"/>
    <lineage>
        <taxon>Bacteria</taxon>
        <taxon>Pseudomonadati</taxon>
        <taxon>Pseudomonadota</taxon>
        <taxon>Gammaproteobacteria</taxon>
        <taxon>Chromatiales</taxon>
        <taxon>Oceanococcaceae</taxon>
        <taxon>Abyssibacter</taxon>
    </lineage>
</organism>
<protein>
    <recommendedName>
        <fullName evidence="2">DUF5808 domain-containing protein</fullName>
    </recommendedName>
</protein>
<feature type="domain" description="DUF5808" evidence="2">
    <location>
        <begin position="31"/>
        <end position="54"/>
    </location>
</feature>
<evidence type="ECO:0000313" key="4">
    <source>
        <dbReference type="Proteomes" id="UP000251800"/>
    </source>
</evidence>
<keyword evidence="1" id="KW-1133">Transmembrane helix</keyword>
<sequence>MTQDDINAQEWHNPDNWTGRLFPGLYFSKRDSRIWVPKRVRALGWTLNLAHTAGAIWALILLLMPSVLLAGLLLTR</sequence>
<dbReference type="OrthoDB" id="6059111at2"/>
<dbReference type="EMBL" id="QEQK01000018">
    <property type="protein sequence ID" value="PWN54774.1"/>
    <property type="molecule type" value="Genomic_DNA"/>
</dbReference>
<evidence type="ECO:0000259" key="2">
    <source>
        <dbReference type="Pfam" id="PF19124"/>
    </source>
</evidence>
<feature type="transmembrane region" description="Helical" evidence="1">
    <location>
        <begin position="55"/>
        <end position="74"/>
    </location>
</feature>
<keyword evidence="4" id="KW-1185">Reference proteome</keyword>